<dbReference type="PANTHER" id="PTHR46613:SF1">
    <property type="entry name" value="RADIAL SPOKE HEAD 10 HOMOLOG B-RELATED"/>
    <property type="match status" value="1"/>
</dbReference>
<reference evidence="3" key="1">
    <citation type="journal article" date="2023" name="Insect Mol. Biol.">
        <title>Genome sequencing provides insights into the evolution of gene families encoding plant cell wall-degrading enzymes in longhorned beetles.</title>
        <authorList>
            <person name="Shin N.R."/>
            <person name="Okamura Y."/>
            <person name="Kirsch R."/>
            <person name="Pauchet Y."/>
        </authorList>
    </citation>
    <scope>NUCLEOTIDE SEQUENCE</scope>
    <source>
        <strain evidence="3">MMC_N1</strain>
    </source>
</reference>
<proteinExistence type="predicted"/>
<dbReference type="PANTHER" id="PTHR46613">
    <property type="entry name" value="RADIAL SPOKE HEAD 10 HOMOLOG B-RELATED"/>
    <property type="match status" value="1"/>
</dbReference>
<name>A0ABQ9JL60_9CUCU</name>
<protein>
    <submittedName>
        <fullName evidence="3">Uncharacterized protein</fullName>
    </submittedName>
</protein>
<dbReference type="EMBL" id="JAPWTJ010000404">
    <property type="protein sequence ID" value="KAJ8978765.1"/>
    <property type="molecule type" value="Genomic_DNA"/>
</dbReference>
<evidence type="ECO:0000256" key="2">
    <source>
        <dbReference type="ARBA" id="ARBA00023273"/>
    </source>
</evidence>
<sequence>MRTFDDDILTHITKSGVNISETEFVKLDNEEMPYSKNWCPLNIPIHTVAEEVDLNYYIDMIINYFYECSQKNLLEHEFEYISTAVDIKLARKLVLKTSSHQAHNIDDGREQLKASEERLLRHLITAYMPQLTDLYNQYATFTKNEEVPFKATLIRLFLWQLLRDIGLPHQGITLVETDLFLANNPSSCVESDHYPFEPIYLWQFLQSLIGCCWLLFLQTKEEKFDCYTNGIIAQMFRQFLEYTVFPNAGKFEGSALTDYKDLLPIKPVYKMYLNIGEPHTVRDFLYQTCAKKGKNPPCYAAIKDDTKLRKQNGNNAVMLGHKIMFLEGKPNLLMNILHPVLLLKKKNTDLFSVSLYTFRSLGKRKIVYCMAKVCPKIFTDDGSVDMEYKLTFLEFYEIVLQCTYEKVERKRRIEEKCKQKEFMLLMKESETEQEKR</sequence>
<gene>
    <name evidence="3" type="ORF">NQ317_017488</name>
</gene>
<evidence type="ECO:0000313" key="3">
    <source>
        <dbReference type="EMBL" id="KAJ8978765.1"/>
    </source>
</evidence>
<organism evidence="3 4">
    <name type="scientific">Molorchus minor</name>
    <dbReference type="NCBI Taxonomy" id="1323400"/>
    <lineage>
        <taxon>Eukaryota</taxon>
        <taxon>Metazoa</taxon>
        <taxon>Ecdysozoa</taxon>
        <taxon>Arthropoda</taxon>
        <taxon>Hexapoda</taxon>
        <taxon>Insecta</taxon>
        <taxon>Pterygota</taxon>
        <taxon>Neoptera</taxon>
        <taxon>Endopterygota</taxon>
        <taxon>Coleoptera</taxon>
        <taxon>Polyphaga</taxon>
        <taxon>Cucujiformia</taxon>
        <taxon>Chrysomeloidea</taxon>
        <taxon>Cerambycidae</taxon>
        <taxon>Lamiinae</taxon>
        <taxon>Monochamini</taxon>
        <taxon>Molorchus</taxon>
    </lineage>
</organism>
<comment type="caution">
    <text evidence="3">The sequence shown here is derived from an EMBL/GenBank/DDBJ whole genome shotgun (WGS) entry which is preliminary data.</text>
</comment>
<keyword evidence="2" id="KW-0966">Cell projection</keyword>
<evidence type="ECO:0000256" key="1">
    <source>
        <dbReference type="ARBA" id="ARBA00004316"/>
    </source>
</evidence>
<accession>A0ABQ9JL60</accession>
<evidence type="ECO:0000313" key="4">
    <source>
        <dbReference type="Proteomes" id="UP001162164"/>
    </source>
</evidence>
<keyword evidence="4" id="KW-1185">Reference proteome</keyword>
<comment type="subcellular location">
    <subcellularLocation>
        <location evidence="1">Cell projection</location>
    </subcellularLocation>
</comment>
<dbReference type="Proteomes" id="UP001162164">
    <property type="component" value="Unassembled WGS sequence"/>
</dbReference>